<evidence type="ECO:0000256" key="4">
    <source>
        <dbReference type="ARBA" id="ARBA00044955"/>
    </source>
</evidence>
<organism evidence="7 8">
    <name type="scientific">Fusarium langsethiae</name>
    <dbReference type="NCBI Taxonomy" id="179993"/>
    <lineage>
        <taxon>Eukaryota</taxon>
        <taxon>Fungi</taxon>
        <taxon>Dikarya</taxon>
        <taxon>Ascomycota</taxon>
        <taxon>Pezizomycotina</taxon>
        <taxon>Sordariomycetes</taxon>
        <taxon>Hypocreomycetidae</taxon>
        <taxon>Hypocreales</taxon>
        <taxon>Nectriaceae</taxon>
        <taxon>Fusarium</taxon>
    </lineage>
</organism>
<dbReference type="Gene3D" id="3.10.350.10">
    <property type="entry name" value="LysM domain"/>
    <property type="match status" value="7"/>
</dbReference>
<dbReference type="InterPro" id="IPR036779">
    <property type="entry name" value="LysM_dom_sf"/>
</dbReference>
<dbReference type="InterPro" id="IPR052210">
    <property type="entry name" value="LysM1-like"/>
</dbReference>
<comment type="caution">
    <text evidence="7">The sequence shown here is derived from an EMBL/GenBank/DDBJ whole genome shotgun (WGS) entry which is preliminary data.</text>
</comment>
<dbReference type="EMBL" id="JXCE01000160">
    <property type="protein sequence ID" value="KPA39951.1"/>
    <property type="molecule type" value="Genomic_DNA"/>
</dbReference>
<proteinExistence type="inferred from homology"/>
<evidence type="ECO:0000256" key="2">
    <source>
        <dbReference type="ARBA" id="ARBA00022729"/>
    </source>
</evidence>
<gene>
    <name evidence="7" type="ORF">FLAG1_07174</name>
</gene>
<dbReference type="GO" id="GO:0008061">
    <property type="term" value="F:chitin binding"/>
    <property type="evidence" value="ECO:0007669"/>
    <property type="project" value="UniProtKB-KW"/>
</dbReference>
<evidence type="ECO:0000256" key="3">
    <source>
        <dbReference type="ARBA" id="ARBA00023026"/>
    </source>
</evidence>
<dbReference type="PANTHER" id="PTHR34997">
    <property type="entry name" value="AM15"/>
    <property type="match status" value="1"/>
</dbReference>
<comment type="similarity">
    <text evidence="4">Belongs to the secreted LysM effector family.</text>
</comment>
<evidence type="ECO:0000256" key="1">
    <source>
        <dbReference type="ARBA" id="ARBA00022669"/>
    </source>
</evidence>
<feature type="domain" description="LysM" evidence="6">
    <location>
        <begin position="223"/>
        <end position="270"/>
    </location>
</feature>
<evidence type="ECO:0000256" key="5">
    <source>
        <dbReference type="SAM" id="MobiDB-lite"/>
    </source>
</evidence>
<protein>
    <recommendedName>
        <fullName evidence="6">LysM domain-containing protein</fullName>
    </recommendedName>
</protein>
<feature type="domain" description="LysM" evidence="6">
    <location>
        <begin position="309"/>
        <end position="355"/>
    </location>
</feature>
<dbReference type="CDD" id="cd00118">
    <property type="entry name" value="LysM"/>
    <property type="match status" value="4"/>
</dbReference>
<feature type="domain" description="LysM" evidence="6">
    <location>
        <begin position="135"/>
        <end position="182"/>
    </location>
</feature>
<dbReference type="Proteomes" id="UP000037904">
    <property type="component" value="Unassembled WGS sequence"/>
</dbReference>
<dbReference type="InterPro" id="IPR018392">
    <property type="entry name" value="LysM"/>
</dbReference>
<accession>A0A0N0DDP3</accession>
<evidence type="ECO:0000313" key="8">
    <source>
        <dbReference type="Proteomes" id="UP000037904"/>
    </source>
</evidence>
<evidence type="ECO:0000259" key="6">
    <source>
        <dbReference type="PROSITE" id="PS51782"/>
    </source>
</evidence>
<dbReference type="AlphaFoldDB" id="A0A0N0DDP3"/>
<dbReference type="SMART" id="SM00257">
    <property type="entry name" value="LysM"/>
    <property type="match status" value="6"/>
</dbReference>
<dbReference type="SUPFAM" id="SSF54106">
    <property type="entry name" value="LysM domain"/>
    <property type="match status" value="6"/>
</dbReference>
<keyword evidence="2" id="KW-0732">Signal</keyword>
<sequence>MHVSYLITQGLLVAGVSAIKGHRIRRQLNPNGPTDPGIVYDCTYYATYSSSSISCQKWVSPWGIKVKEFVEYNPSVKDDCSGLQVGHSYCVEANYGEPRVTEQPGASSTQVSEPEPTEDSKPSPTQDGLIKSCTSFYQAKKGDSCSKIIANYGTFDFAEFFKWNPAVEEDCSGIWANTWYCVGVPGTPTAAPTKTAGTTTTTKPTGASKPSTTQDGLIDSCVSFHQAGKGETCAKIVSNFGTFDFDTFFEWNPAVGKDCSGIWAGYYYCVGVPGTPTQKPSATSPKPTATGGVQTPSPIQEGLVKNCNKFHQITSTTTCASIKSYYNLPLSQFIAWNPDVQDDCSNLWAGYWVCVGVEGYKPTTTTKATSTTTLPANGISTPSPIQNGISKNCNKFHKVQSTTTCTSIENYYNVPFATFYSWNPAVGKNCESLLTNYWVCVGVVGWSPPTKTTTTKAATTTKPSNGISTPLPIQANMVGNCNKFHPVSSTTTCSSIQNYYSISLSDFGKWNPTVGANCANLWAGYNVCVGVIGGTPTKPSDGVKTPSPIQPKMTTNCKKFHKVASTTICASIQKYYKITMAQLLKWNPTVGSGCEKLWADYWVCVGV</sequence>
<feature type="domain" description="LysM" evidence="6">
    <location>
        <begin position="559"/>
        <end position="605"/>
    </location>
</feature>
<reference evidence="7 8" key="1">
    <citation type="submission" date="2015-04" db="EMBL/GenBank/DDBJ databases">
        <title>The draft genome sequence of Fusarium langsethiae, a T-2/HT-2 mycotoxin producer.</title>
        <authorList>
            <person name="Lysoe E."/>
            <person name="Divon H.H."/>
            <person name="Terzi V."/>
            <person name="Orru L."/>
            <person name="Lamontanara A."/>
            <person name="Kolseth A.-K."/>
            <person name="Frandsen R.J."/>
            <person name="Nielsen K."/>
            <person name="Thrane U."/>
        </authorList>
    </citation>
    <scope>NUCLEOTIDE SEQUENCE [LARGE SCALE GENOMIC DNA]</scope>
    <source>
        <strain evidence="7 8">Fl201059</strain>
    </source>
</reference>
<dbReference type="PANTHER" id="PTHR34997:SF2">
    <property type="entry name" value="LYSM DOMAIN-CONTAINING PROTEIN-RELATED"/>
    <property type="match status" value="1"/>
</dbReference>
<evidence type="ECO:0000313" key="7">
    <source>
        <dbReference type="EMBL" id="KPA39951.1"/>
    </source>
</evidence>
<feature type="domain" description="LysM" evidence="6">
    <location>
        <begin position="395"/>
        <end position="441"/>
    </location>
</feature>
<feature type="region of interest" description="Disordered" evidence="5">
    <location>
        <begin position="99"/>
        <end position="129"/>
    </location>
</feature>
<feature type="region of interest" description="Disordered" evidence="5">
    <location>
        <begin position="192"/>
        <end position="212"/>
    </location>
</feature>
<feature type="domain" description="LysM" evidence="6">
    <location>
        <begin position="483"/>
        <end position="529"/>
    </location>
</feature>
<keyword evidence="1" id="KW-0147">Chitin-binding</keyword>
<name>A0A0N0DDP3_FUSLA</name>
<keyword evidence="8" id="KW-1185">Reference proteome</keyword>
<keyword evidence="3" id="KW-0843">Virulence</keyword>
<dbReference type="PROSITE" id="PS51782">
    <property type="entry name" value="LYSM"/>
    <property type="match status" value="6"/>
</dbReference>